<dbReference type="Proteomes" id="UP000003160">
    <property type="component" value="Unassembled WGS sequence"/>
</dbReference>
<evidence type="ECO:0000256" key="1">
    <source>
        <dbReference type="SAM" id="Phobius"/>
    </source>
</evidence>
<dbReference type="EMBL" id="ACKS01000073">
    <property type="protein sequence ID" value="EFA43728.1"/>
    <property type="molecule type" value="Genomic_DNA"/>
</dbReference>
<dbReference type="OrthoDB" id="1114334at2"/>
<organism evidence="2 3">
    <name type="scientific">Hallella bergensis DSM 17361</name>
    <dbReference type="NCBI Taxonomy" id="585502"/>
    <lineage>
        <taxon>Bacteria</taxon>
        <taxon>Pseudomonadati</taxon>
        <taxon>Bacteroidota</taxon>
        <taxon>Bacteroidia</taxon>
        <taxon>Bacteroidales</taxon>
        <taxon>Prevotellaceae</taxon>
        <taxon>Hallella</taxon>
    </lineage>
</organism>
<dbReference type="InterPro" id="IPR032774">
    <property type="entry name" value="WG_beta_rep"/>
</dbReference>
<dbReference type="AlphaFoldDB" id="D1PY55"/>
<name>D1PY55_9BACT</name>
<keyword evidence="3" id="KW-1185">Reference proteome</keyword>
<dbReference type="HOGENOM" id="CLU_1460054_0_0_10"/>
<comment type="caution">
    <text evidence="2">The sequence shown here is derived from an EMBL/GenBank/DDBJ whole genome shotgun (WGS) entry which is preliminary data.</text>
</comment>
<keyword evidence="1" id="KW-1133">Transmembrane helix</keyword>
<proteinExistence type="predicted"/>
<feature type="transmembrane region" description="Helical" evidence="1">
    <location>
        <begin position="35"/>
        <end position="52"/>
    </location>
</feature>
<dbReference type="RefSeq" id="WP_007173993.1">
    <property type="nucleotide sequence ID" value="NZ_GG704781.1"/>
</dbReference>
<evidence type="ECO:0000313" key="3">
    <source>
        <dbReference type="Proteomes" id="UP000003160"/>
    </source>
</evidence>
<dbReference type="PANTHER" id="PTHR37841">
    <property type="entry name" value="GLR2918 PROTEIN"/>
    <property type="match status" value="1"/>
</dbReference>
<keyword evidence="1" id="KW-0812">Transmembrane</keyword>
<dbReference type="PANTHER" id="PTHR37841:SF1">
    <property type="entry name" value="DUF3298 DOMAIN-CONTAINING PROTEIN"/>
    <property type="match status" value="1"/>
</dbReference>
<reference evidence="2 3" key="1">
    <citation type="submission" date="2009-10" db="EMBL/GenBank/DDBJ databases">
        <authorList>
            <person name="Qin X."/>
            <person name="Bachman B."/>
            <person name="Battles P."/>
            <person name="Bell A."/>
            <person name="Bess C."/>
            <person name="Bickham C."/>
            <person name="Chaboub L."/>
            <person name="Chen D."/>
            <person name="Coyle M."/>
            <person name="Deiros D.R."/>
            <person name="Dinh H."/>
            <person name="Forbes L."/>
            <person name="Fowler G."/>
            <person name="Francisco L."/>
            <person name="Fu Q."/>
            <person name="Gubbala S."/>
            <person name="Hale W."/>
            <person name="Han Y."/>
            <person name="Hemphill L."/>
            <person name="Highlander S.K."/>
            <person name="Hirani K."/>
            <person name="Hogues M."/>
            <person name="Jackson L."/>
            <person name="Jakkamsetti A."/>
            <person name="Javaid M."/>
            <person name="Jiang H."/>
            <person name="Korchina V."/>
            <person name="Kovar C."/>
            <person name="Lara F."/>
            <person name="Lee S."/>
            <person name="Mata R."/>
            <person name="Mathew T."/>
            <person name="Moen C."/>
            <person name="Morales K."/>
            <person name="Munidasa M."/>
            <person name="Nazareth L."/>
            <person name="Ngo R."/>
            <person name="Nguyen L."/>
            <person name="Okwuonu G."/>
            <person name="Ongeri F."/>
            <person name="Patil S."/>
            <person name="Petrosino J."/>
            <person name="Pham C."/>
            <person name="Pham P."/>
            <person name="Pu L.-L."/>
            <person name="Puazo M."/>
            <person name="Raj R."/>
            <person name="Reid J."/>
            <person name="Rouhana J."/>
            <person name="Saada N."/>
            <person name="Shang Y."/>
            <person name="Simmons D."/>
            <person name="Thornton R."/>
            <person name="Warren J."/>
            <person name="Weissenberger G."/>
            <person name="Zhang J."/>
            <person name="Zhang L."/>
            <person name="Zhou C."/>
            <person name="Zhu D."/>
            <person name="Muzny D."/>
            <person name="Worley K."/>
            <person name="Gibbs R."/>
        </authorList>
    </citation>
    <scope>NUCLEOTIDE SEQUENCE [LARGE SCALE GENOMIC DNA]</scope>
    <source>
        <strain evidence="2 3">DSM 17361</strain>
    </source>
</reference>
<sequence>MEQKNQEELRREMEEEIAANEAADKQSRRRLIRNLIIAAAILVMVFGGYLALRPNEEPEVYYKNGNIDYVRQADKLRRTTNFKSVQEFRGGYAIVSDGKKYGVVDVKGSIICPVKYDAIESNYSEHYPDMCQVRLNDKLGLVDKNGKEAVKPIYDDMGPLSNSMIQVTQGEEQFYINMEGKRLQE</sequence>
<gene>
    <name evidence="2" type="ORF">HMPREF0645_1890</name>
</gene>
<dbReference type="Pfam" id="PF14903">
    <property type="entry name" value="WG_beta_rep"/>
    <property type="match status" value="2"/>
</dbReference>
<accession>D1PY55</accession>
<protein>
    <submittedName>
        <fullName evidence="2">Tat pathway signal sequence domain protein</fullName>
    </submittedName>
</protein>
<evidence type="ECO:0000313" key="2">
    <source>
        <dbReference type="EMBL" id="EFA43728.1"/>
    </source>
</evidence>
<keyword evidence="1" id="KW-0472">Membrane</keyword>